<dbReference type="Pfam" id="PF00530">
    <property type="entry name" value="SRCR"/>
    <property type="match status" value="1"/>
</dbReference>
<dbReference type="AlphaFoldDB" id="A0AA36NAJ0"/>
<evidence type="ECO:0000256" key="2">
    <source>
        <dbReference type="ARBA" id="ARBA00022737"/>
    </source>
</evidence>
<dbReference type="GO" id="GO:0016020">
    <property type="term" value="C:membrane"/>
    <property type="evidence" value="ECO:0007669"/>
    <property type="project" value="InterPro"/>
</dbReference>
<feature type="domain" description="SRCR" evidence="5">
    <location>
        <begin position="529"/>
        <end position="623"/>
    </location>
</feature>
<name>A0AA36NAJ0_9DINO</name>
<evidence type="ECO:0000313" key="6">
    <source>
        <dbReference type="EMBL" id="CAJ1400087.1"/>
    </source>
</evidence>
<keyword evidence="2" id="KW-0677">Repeat</keyword>
<evidence type="ECO:0000256" key="4">
    <source>
        <dbReference type="ARBA" id="ARBA00023180"/>
    </source>
</evidence>
<dbReference type="PANTHER" id="PTHR19331:SF465">
    <property type="entry name" value="EGG PEPTIDE SPERACT RECEPTOR"/>
    <property type="match status" value="1"/>
</dbReference>
<organism evidence="6 7">
    <name type="scientific">Effrenium voratum</name>
    <dbReference type="NCBI Taxonomy" id="2562239"/>
    <lineage>
        <taxon>Eukaryota</taxon>
        <taxon>Sar</taxon>
        <taxon>Alveolata</taxon>
        <taxon>Dinophyceae</taxon>
        <taxon>Suessiales</taxon>
        <taxon>Symbiodiniaceae</taxon>
        <taxon>Effrenium</taxon>
    </lineage>
</organism>
<dbReference type="PANTHER" id="PTHR19331">
    <property type="entry name" value="SCAVENGER RECEPTOR DOMAIN-CONTAINING"/>
    <property type="match status" value="1"/>
</dbReference>
<gene>
    <name evidence="6" type="ORF">EVOR1521_LOCUS23508</name>
</gene>
<proteinExistence type="predicted"/>
<keyword evidence="4" id="KW-0325">Glycoprotein</keyword>
<keyword evidence="3" id="KW-1015">Disulfide bond</keyword>
<dbReference type="InterPro" id="IPR001190">
    <property type="entry name" value="SRCR"/>
</dbReference>
<dbReference type="InterPro" id="IPR036772">
    <property type="entry name" value="SRCR-like_dom_sf"/>
</dbReference>
<accession>A0AA36NAJ0</accession>
<evidence type="ECO:0000256" key="1">
    <source>
        <dbReference type="ARBA" id="ARBA00022729"/>
    </source>
</evidence>
<sequence>MRSYQLRHRWQAFGSSSTADEDHQSGEGRGPGRHRVWWDVPCGSRAGPAFPAAFPGNLAKLPAIWASGHQHATFRWVLSDLVTCDFSIEHLDSIFYSGHDLTTYVRGNDSDPSQALRLQFAFHEHAYLVISGHTSGSPCSSSSSSGFQASCTGDVGSSWEAFGASQALEERYKAGLGLDWTTPCASPSTGLPELGSSFWATGGSSAAFRWRRAELVSCSMTSDRVEAVYYDGMELTSTLTGDLLDFNSSKEFRFRHSQGAYLAITVRGDTGVCGRDAFHISCTNGVNSEGWEVFGSTGVVDATHRQGGGSGWTAPCASSWPATPGVRGVWAEGATEATFRWLDLESWELALKAEWEDGTFDYDSAVWHDGSKSTFGTGAALQNTKTEAYSQLKLTRVKLVIDRMAAIFTLPVDVRYRYTLQELSSALSSSVFRAALSQMGLEAETPGWSSGAVDHFRLGNAQHYCGAGFDLRNGPSVRLGVMLGDAGCTTLTGVEGLGLSASSDSLGSGLLGSQKAWGRVEVYVEGSPLREQELRLSEISEGRVEIFRSGRWGTVDDSAFDNLDAQVICRQLSFNGGMTLPTDEVLQSAQNGKAMANTSCVGYEPSLADCVSDAVEEVGQMQV</sequence>
<dbReference type="SUPFAM" id="SSF56487">
    <property type="entry name" value="SRCR-like"/>
    <property type="match status" value="1"/>
</dbReference>
<keyword evidence="7" id="KW-1185">Reference proteome</keyword>
<reference evidence="6" key="1">
    <citation type="submission" date="2023-08" db="EMBL/GenBank/DDBJ databases">
        <authorList>
            <person name="Chen Y."/>
            <person name="Shah S."/>
            <person name="Dougan E. K."/>
            <person name="Thang M."/>
            <person name="Chan C."/>
        </authorList>
    </citation>
    <scope>NUCLEOTIDE SEQUENCE</scope>
</reference>
<dbReference type="Proteomes" id="UP001178507">
    <property type="component" value="Unassembled WGS sequence"/>
</dbReference>
<evidence type="ECO:0000259" key="5">
    <source>
        <dbReference type="PROSITE" id="PS50287"/>
    </source>
</evidence>
<keyword evidence="1" id="KW-0732">Signal</keyword>
<dbReference type="SMART" id="SM00202">
    <property type="entry name" value="SR"/>
    <property type="match status" value="1"/>
</dbReference>
<dbReference type="EMBL" id="CAUJNA010003358">
    <property type="protein sequence ID" value="CAJ1400087.1"/>
    <property type="molecule type" value="Genomic_DNA"/>
</dbReference>
<dbReference type="PROSITE" id="PS50287">
    <property type="entry name" value="SRCR_2"/>
    <property type="match status" value="1"/>
</dbReference>
<protein>
    <recommendedName>
        <fullName evidence="5">SRCR domain-containing protein</fullName>
    </recommendedName>
</protein>
<dbReference type="PRINTS" id="PR00258">
    <property type="entry name" value="SPERACTRCPTR"/>
</dbReference>
<evidence type="ECO:0000313" key="7">
    <source>
        <dbReference type="Proteomes" id="UP001178507"/>
    </source>
</evidence>
<comment type="caution">
    <text evidence="6">The sequence shown here is derived from an EMBL/GenBank/DDBJ whole genome shotgun (WGS) entry which is preliminary data.</text>
</comment>
<evidence type="ECO:0000256" key="3">
    <source>
        <dbReference type="ARBA" id="ARBA00023157"/>
    </source>
</evidence>
<dbReference type="Gene3D" id="3.10.250.10">
    <property type="entry name" value="SRCR-like domain"/>
    <property type="match status" value="1"/>
</dbReference>